<dbReference type="GO" id="GO:0045947">
    <property type="term" value="P:negative regulation of translational initiation"/>
    <property type="evidence" value="ECO:0007669"/>
    <property type="project" value="InterPro"/>
</dbReference>
<keyword evidence="5" id="KW-1185">Reference proteome</keyword>
<gene>
    <name evidence="4" type="ORF">N303_04333</name>
</gene>
<evidence type="ECO:0000313" key="4">
    <source>
        <dbReference type="EMBL" id="KFO72452.1"/>
    </source>
</evidence>
<proteinExistence type="inferred from homology"/>
<dbReference type="PANTHER" id="PTHR12669:SF5">
    <property type="entry name" value="EUKARYOTIC TRANSLATION INITIATION FACTOR 4E-BINDING PROTEIN 3"/>
    <property type="match status" value="1"/>
</dbReference>
<dbReference type="Pfam" id="PF05456">
    <property type="entry name" value="eIF_4EBP"/>
    <property type="match status" value="1"/>
</dbReference>
<dbReference type="PANTHER" id="PTHR12669">
    <property type="entry name" value="EUKARYOTIC TRANSLATION INITIATION FACTOR 4E-BINDING PROTEIN"/>
    <property type="match status" value="1"/>
</dbReference>
<feature type="non-terminal residue" evidence="4">
    <location>
        <position position="53"/>
    </location>
</feature>
<keyword evidence="2" id="KW-0810">Translation regulation</keyword>
<evidence type="ECO:0000313" key="5">
    <source>
        <dbReference type="Proteomes" id="UP000053760"/>
    </source>
</evidence>
<keyword evidence="3" id="KW-0652">Protein synthesis inhibitor</keyword>
<keyword evidence="4" id="KW-0648">Protein biosynthesis</keyword>
<feature type="non-terminal residue" evidence="4">
    <location>
        <position position="1"/>
    </location>
</feature>
<name>A0A091GE64_CUCCA</name>
<dbReference type="GO" id="GO:0008190">
    <property type="term" value="F:eukaryotic initiation factor 4E binding"/>
    <property type="evidence" value="ECO:0007669"/>
    <property type="project" value="InterPro"/>
</dbReference>
<evidence type="ECO:0000256" key="3">
    <source>
        <dbReference type="ARBA" id="ARBA00023193"/>
    </source>
</evidence>
<reference evidence="4 5" key="1">
    <citation type="submission" date="2014-04" db="EMBL/GenBank/DDBJ databases">
        <title>Genome evolution of avian class.</title>
        <authorList>
            <person name="Zhang G."/>
            <person name="Li C."/>
        </authorList>
    </citation>
    <scope>NUCLEOTIDE SEQUENCE [LARGE SCALE GENOMIC DNA]</scope>
    <source>
        <strain evidence="4">BGI_N303</strain>
    </source>
</reference>
<evidence type="ECO:0000256" key="1">
    <source>
        <dbReference type="ARBA" id="ARBA00005480"/>
    </source>
</evidence>
<dbReference type="EMBL" id="KL447320">
    <property type="protein sequence ID" value="KFO72452.1"/>
    <property type="molecule type" value="Genomic_DNA"/>
</dbReference>
<organism evidence="4 5">
    <name type="scientific">Cuculus canorus</name>
    <name type="common">Common cuckoo</name>
    <dbReference type="NCBI Taxonomy" id="55661"/>
    <lineage>
        <taxon>Eukaryota</taxon>
        <taxon>Metazoa</taxon>
        <taxon>Chordata</taxon>
        <taxon>Craniata</taxon>
        <taxon>Vertebrata</taxon>
        <taxon>Euteleostomi</taxon>
        <taxon>Archelosauria</taxon>
        <taxon>Archosauria</taxon>
        <taxon>Dinosauria</taxon>
        <taxon>Saurischia</taxon>
        <taxon>Theropoda</taxon>
        <taxon>Coelurosauria</taxon>
        <taxon>Aves</taxon>
        <taxon>Neognathae</taxon>
        <taxon>Neoaves</taxon>
        <taxon>Otidimorphae</taxon>
        <taxon>Cuculiformes</taxon>
        <taxon>Cuculidae</taxon>
        <taxon>Cuculus</taxon>
    </lineage>
</organism>
<protein>
    <submittedName>
        <fullName evidence="4">Eukaryotic translation initiation factor 4E-binding protein 3</fullName>
    </submittedName>
</protein>
<comment type="similarity">
    <text evidence="1">Belongs to the eIF4E-binding protein family.</text>
</comment>
<accession>A0A091GE64</accession>
<evidence type="ECO:0000256" key="2">
    <source>
        <dbReference type="ARBA" id="ARBA00022845"/>
    </source>
</evidence>
<keyword evidence="4" id="KW-0396">Initiation factor</keyword>
<dbReference type="AlphaFoldDB" id="A0A091GE64"/>
<dbReference type="GO" id="GO:0005737">
    <property type="term" value="C:cytoplasm"/>
    <property type="evidence" value="ECO:0007669"/>
    <property type="project" value="TreeGrafter"/>
</dbReference>
<dbReference type="GO" id="GO:0003743">
    <property type="term" value="F:translation initiation factor activity"/>
    <property type="evidence" value="ECO:0007669"/>
    <property type="project" value="UniProtKB-KW"/>
</dbReference>
<dbReference type="Proteomes" id="UP000053760">
    <property type="component" value="Unassembled WGS sequence"/>
</dbReference>
<dbReference type="InterPro" id="IPR008606">
    <property type="entry name" value="EIF4EBP"/>
</dbReference>
<dbReference type="STRING" id="55661.A0A091GE64"/>
<sequence length="53" mass="5886">GTRIIYDRKFLLECKNSPVARTPPCCLPQIPGVTSLAQSSLVKLEEPKEQNES</sequence>